<comment type="subcellular location">
    <subcellularLocation>
        <location evidence="1 4">Cell outer membrane</location>
    </subcellularLocation>
</comment>
<dbReference type="InterPro" id="IPR010104">
    <property type="entry name" value="TonB_rcpt_bac"/>
</dbReference>
<dbReference type="Gene3D" id="2.170.130.10">
    <property type="entry name" value="TonB-dependent receptor, plug domain"/>
    <property type="match status" value="1"/>
</dbReference>
<sequence>MKSRSVMYRLLLGSTALAAAFVAPAVFAQDAAPAAQNTPADDTAKPADEEPVIIVTGIRNSLQTAATLKRKANTFVDSITASDVASLPDLSVAEALARVPGVTVTRFTLGGSPDFPSPEGRGNLIRGLGFVRSEFNGRDAFTANGGRSLDWSSIPPQLVGAVDVYKNSSADLVQGGIGGTINLRTLEPFDRKGYFAAVSMDVNYGDLAKKFSPSYNAIIGNRWQTSIGEIGLMGAVSTSNLKSAYNGWQQPAPIPRGPNTGNPTDAANEPSSVTEIVPGKTVGAIEGFQMRTSDIDRDRASAYLAAQWKNDTMKLTGKYIRVINKTVSVEHTLESFPDGGNNQRYQITDATFDNSTTPLNRCNVPAVSTSPVRPVDYCETQFPVDGGYMTSGTITNNFDSWTGAYGLGAQVLGIGKKETTITDDLSLNFKWRPTERLYVELDAQKTTASAKSNETWGGSQTYAIAHVVEGLDHPELTLTTDPRTQIHPDIVAGHVQTGVDGNGNATYAYTPGVQTSTADPDAAFWLYAGDGHHNGTGELTGYKADVQYDFAGESWFKSVKFGARYTDRSQTDANAGVNWSGVAPAWAGSGLGLFGSEKTPAYEEVDFADFYRGGVLQGSNTKVLAIKSDLLLDPVAMQNYIKNEPTFTNADGTSKIPYVAQLNADGTPKYDPANISDVREKTTDAYLMLNFGKEFNNGMSLDGNFGVRYTTTTLDSHGFMAYRAFGIDQQTPVVNSDGKTVRTADAESHDAEQDFLPETTVWLCPTVATAALTAADTTAGYTDATKINRACPRDANIGKSEAQTVSQKDTHWLPSFNLKWNLNSEMLIRFGASQNLSRPNISDLRAGQTTSAITTRTSYPTIQPCVPVAPATTCVEDPLFGIDRGVQNISLDQIRVTGGNPNLKPTTANSYDLSWEWYFKGGMVSTGIFQKDLKNIIQGGDQTLGSMTLDGKTVNVVYGGQVNQDTASIKGVELAYQQFYDFLPGAFSHLGLQANFTYIDASATPPPAYIDADGNGVPDDFGTIYRFGVKNLLGQSKYIYNIVGIYQDSKWEGRIAYNWRSENLLTYRDYITGDPVFNSDNGQVDASIKYNVNRNLQIALNASNLTDTKNKATAQINADGTRVDRFSFLNDRRFVLDIRYQY</sequence>
<dbReference type="PANTHER" id="PTHR40980:SF3">
    <property type="entry name" value="TONB-DEPENDENT RECEPTOR-LIKE BETA-BARREL DOMAIN-CONTAINING PROTEIN"/>
    <property type="match status" value="1"/>
</dbReference>
<comment type="similarity">
    <text evidence="4">Belongs to the TonB-dependent receptor family.</text>
</comment>
<feature type="region of interest" description="Disordered" evidence="5">
    <location>
        <begin position="248"/>
        <end position="272"/>
    </location>
</feature>
<dbReference type="Pfam" id="PF07715">
    <property type="entry name" value="Plug"/>
    <property type="match status" value="1"/>
</dbReference>
<keyword evidence="10" id="KW-1185">Reference proteome</keyword>
<keyword evidence="3" id="KW-0998">Cell outer membrane</keyword>
<organism evidence="9 10">
    <name type="scientific">Asticcacaulis taihuensis</name>
    <dbReference type="NCBI Taxonomy" id="260084"/>
    <lineage>
        <taxon>Bacteria</taxon>
        <taxon>Pseudomonadati</taxon>
        <taxon>Pseudomonadota</taxon>
        <taxon>Alphaproteobacteria</taxon>
        <taxon>Caulobacterales</taxon>
        <taxon>Caulobacteraceae</taxon>
        <taxon>Asticcacaulis</taxon>
    </lineage>
</organism>
<accession>A0A1G4TQ87</accession>
<keyword evidence="9" id="KW-0675">Receptor</keyword>
<evidence type="ECO:0000256" key="1">
    <source>
        <dbReference type="ARBA" id="ARBA00004442"/>
    </source>
</evidence>
<dbReference type="GO" id="GO:0009279">
    <property type="term" value="C:cell outer membrane"/>
    <property type="evidence" value="ECO:0007669"/>
    <property type="project" value="UniProtKB-SubCell"/>
</dbReference>
<feature type="chain" id="PRO_5011431595" evidence="6">
    <location>
        <begin position="29"/>
        <end position="1142"/>
    </location>
</feature>
<dbReference type="EMBL" id="FMTS01000011">
    <property type="protein sequence ID" value="SCW83556.1"/>
    <property type="molecule type" value="Genomic_DNA"/>
</dbReference>
<keyword evidence="6" id="KW-0732">Signal</keyword>
<dbReference type="NCBIfam" id="TIGR01782">
    <property type="entry name" value="TonB-Xanth-Caul"/>
    <property type="match status" value="1"/>
</dbReference>
<reference evidence="10" key="1">
    <citation type="submission" date="2016-10" db="EMBL/GenBank/DDBJ databases">
        <authorList>
            <person name="Varghese N."/>
            <person name="Submissions S."/>
        </authorList>
    </citation>
    <scope>NUCLEOTIDE SEQUENCE [LARGE SCALE GENOMIC DNA]</scope>
    <source>
        <strain evidence="10">CGMCC 1.3431</strain>
    </source>
</reference>
<protein>
    <submittedName>
        <fullName evidence="9">TonB-dependent receptor</fullName>
    </submittedName>
</protein>
<evidence type="ECO:0000256" key="2">
    <source>
        <dbReference type="ARBA" id="ARBA00023136"/>
    </source>
</evidence>
<evidence type="ECO:0000313" key="9">
    <source>
        <dbReference type="EMBL" id="SCW83556.1"/>
    </source>
</evidence>
<dbReference type="InterPro" id="IPR000531">
    <property type="entry name" value="Beta-barrel_TonB"/>
</dbReference>
<feature type="domain" description="TonB-dependent receptor-like beta-barrel" evidence="7">
    <location>
        <begin position="500"/>
        <end position="1105"/>
    </location>
</feature>
<proteinExistence type="inferred from homology"/>
<feature type="compositionally biased region" description="Polar residues" evidence="5">
    <location>
        <begin position="259"/>
        <end position="272"/>
    </location>
</feature>
<evidence type="ECO:0000256" key="6">
    <source>
        <dbReference type="SAM" id="SignalP"/>
    </source>
</evidence>
<gene>
    <name evidence="9" type="ORF">SAMN02927928_0076</name>
</gene>
<dbReference type="PANTHER" id="PTHR40980">
    <property type="entry name" value="PLUG DOMAIN-CONTAINING PROTEIN"/>
    <property type="match status" value="1"/>
</dbReference>
<keyword evidence="4" id="KW-0798">TonB box</keyword>
<dbReference type="InterPro" id="IPR012910">
    <property type="entry name" value="Plug_dom"/>
</dbReference>
<feature type="domain" description="TonB-dependent receptor plug" evidence="8">
    <location>
        <begin position="70"/>
        <end position="180"/>
    </location>
</feature>
<evidence type="ECO:0000313" key="10">
    <source>
        <dbReference type="Proteomes" id="UP000199150"/>
    </source>
</evidence>
<keyword evidence="2 4" id="KW-0472">Membrane</keyword>
<dbReference type="Pfam" id="PF00593">
    <property type="entry name" value="TonB_dep_Rec_b-barrel"/>
    <property type="match status" value="1"/>
</dbReference>
<dbReference type="RefSeq" id="WP_090650883.1">
    <property type="nucleotide sequence ID" value="NZ_CBCRYE010000009.1"/>
</dbReference>
<dbReference type="SUPFAM" id="SSF56935">
    <property type="entry name" value="Porins"/>
    <property type="match status" value="1"/>
</dbReference>
<name>A0A1G4TQ87_9CAUL</name>
<feature type="signal peptide" evidence="6">
    <location>
        <begin position="1"/>
        <end position="28"/>
    </location>
</feature>
<evidence type="ECO:0000256" key="3">
    <source>
        <dbReference type="ARBA" id="ARBA00023237"/>
    </source>
</evidence>
<evidence type="ECO:0000256" key="4">
    <source>
        <dbReference type="RuleBase" id="RU003357"/>
    </source>
</evidence>
<dbReference type="Proteomes" id="UP000199150">
    <property type="component" value="Unassembled WGS sequence"/>
</dbReference>
<dbReference type="InterPro" id="IPR036942">
    <property type="entry name" value="Beta-barrel_TonB_sf"/>
</dbReference>
<evidence type="ECO:0000256" key="5">
    <source>
        <dbReference type="SAM" id="MobiDB-lite"/>
    </source>
</evidence>
<dbReference type="STRING" id="260084.SAMN02927928_0076"/>
<evidence type="ECO:0000259" key="8">
    <source>
        <dbReference type="Pfam" id="PF07715"/>
    </source>
</evidence>
<dbReference type="Gene3D" id="2.40.170.20">
    <property type="entry name" value="TonB-dependent receptor, beta-barrel domain"/>
    <property type="match status" value="1"/>
</dbReference>
<evidence type="ECO:0000259" key="7">
    <source>
        <dbReference type="Pfam" id="PF00593"/>
    </source>
</evidence>
<dbReference type="OrthoDB" id="5476657at2"/>
<dbReference type="AlphaFoldDB" id="A0A1G4TQ87"/>
<dbReference type="InterPro" id="IPR037066">
    <property type="entry name" value="Plug_dom_sf"/>
</dbReference>